<gene>
    <name evidence="1" type="ORF">M8818_007618</name>
</gene>
<reference evidence="1" key="1">
    <citation type="submission" date="2024-02" db="EMBL/GenBank/DDBJ databases">
        <title>Metagenome Assembled Genome of Zalaria obscura JY119.</title>
        <authorList>
            <person name="Vighnesh L."/>
            <person name="Jagadeeshwari U."/>
            <person name="Venkata Ramana C."/>
            <person name="Sasikala C."/>
        </authorList>
    </citation>
    <scope>NUCLEOTIDE SEQUENCE</scope>
    <source>
        <strain evidence="1">JY119</strain>
    </source>
</reference>
<evidence type="ECO:0000313" key="2">
    <source>
        <dbReference type="Proteomes" id="UP001320706"/>
    </source>
</evidence>
<sequence>MALQPLPSEKIDRTTTTPFLLRLYYRQSAFHSPAEFHTVPPPPQLQNASMQIYTWPTCTLAELTSLVTSALPQLLPSPAVGTRIGYRLVFPDTRSVGQANSGEGQGRWLSKELGSVVVGQNAGGGGEEGRDGDDEGNEEDPAGLGPLTGDADKTLADARFVIGDYISCAIFPPLPDGRVAPLPVPDRGTGRPGGGRGRENGFGGPREFRGGRGGRGGYGGYGGGGFAQDRERGFGGAAVPSGDWRRGERVPEGMGGGFGGRGRGRGRPY</sequence>
<keyword evidence="2" id="KW-1185">Reference proteome</keyword>
<organism evidence="1 2">
    <name type="scientific">Zalaria obscura</name>
    <dbReference type="NCBI Taxonomy" id="2024903"/>
    <lineage>
        <taxon>Eukaryota</taxon>
        <taxon>Fungi</taxon>
        <taxon>Dikarya</taxon>
        <taxon>Ascomycota</taxon>
        <taxon>Pezizomycotina</taxon>
        <taxon>Dothideomycetes</taxon>
        <taxon>Dothideomycetidae</taxon>
        <taxon>Dothideales</taxon>
        <taxon>Zalariaceae</taxon>
        <taxon>Zalaria</taxon>
    </lineage>
</organism>
<dbReference type="EMBL" id="JAMKPW020000043">
    <property type="protein sequence ID" value="KAK8194427.1"/>
    <property type="molecule type" value="Genomic_DNA"/>
</dbReference>
<proteinExistence type="predicted"/>
<protein>
    <submittedName>
        <fullName evidence="1">Uncharacterized protein</fullName>
    </submittedName>
</protein>
<name>A0ACC3S484_9PEZI</name>
<comment type="caution">
    <text evidence="1">The sequence shown here is derived from an EMBL/GenBank/DDBJ whole genome shotgun (WGS) entry which is preliminary data.</text>
</comment>
<dbReference type="Proteomes" id="UP001320706">
    <property type="component" value="Unassembled WGS sequence"/>
</dbReference>
<evidence type="ECO:0000313" key="1">
    <source>
        <dbReference type="EMBL" id="KAK8194427.1"/>
    </source>
</evidence>
<accession>A0ACC3S484</accession>